<evidence type="ECO:0000313" key="3">
    <source>
        <dbReference type="Proteomes" id="UP000676336"/>
    </source>
</evidence>
<evidence type="ECO:0000313" key="2">
    <source>
        <dbReference type="EMBL" id="CAF4746007.1"/>
    </source>
</evidence>
<gene>
    <name evidence="2" type="ORF">SMN809_LOCUS44919</name>
</gene>
<organism evidence="2 3">
    <name type="scientific">Rotaria magnacalcarata</name>
    <dbReference type="NCBI Taxonomy" id="392030"/>
    <lineage>
        <taxon>Eukaryota</taxon>
        <taxon>Metazoa</taxon>
        <taxon>Spiralia</taxon>
        <taxon>Gnathifera</taxon>
        <taxon>Rotifera</taxon>
        <taxon>Eurotatoria</taxon>
        <taxon>Bdelloidea</taxon>
        <taxon>Philodinida</taxon>
        <taxon>Philodinidae</taxon>
        <taxon>Rotaria</taxon>
    </lineage>
</organism>
<dbReference type="InterPro" id="IPR018473">
    <property type="entry name" value="Hermes_transposase_DNA-db"/>
</dbReference>
<dbReference type="EMBL" id="CAJOBI010136029">
    <property type="protein sequence ID" value="CAF4746007.1"/>
    <property type="molecule type" value="Genomic_DNA"/>
</dbReference>
<dbReference type="AlphaFoldDB" id="A0A8S3AUS1"/>
<feature type="domain" description="Hermes trasposase DNA-binding" evidence="1">
    <location>
        <begin position="1"/>
        <end position="51"/>
    </location>
</feature>
<dbReference type="SUPFAM" id="SSF140996">
    <property type="entry name" value="Hermes dimerisation domain"/>
    <property type="match status" value="1"/>
</dbReference>
<sequence length="57" mass="6194">CTEFVALDSRAFELVSGDGFFKMAQSVFDAGKYFNASSNIGVKELIPSPITVNTIFI</sequence>
<comment type="caution">
    <text evidence="2">The sequence shown here is derived from an EMBL/GenBank/DDBJ whole genome shotgun (WGS) entry which is preliminary data.</text>
</comment>
<reference evidence="2" key="1">
    <citation type="submission" date="2021-02" db="EMBL/GenBank/DDBJ databases">
        <authorList>
            <person name="Nowell W R."/>
        </authorList>
    </citation>
    <scope>NUCLEOTIDE SEQUENCE</scope>
</reference>
<proteinExistence type="predicted"/>
<accession>A0A8S3AUS1</accession>
<dbReference type="Proteomes" id="UP000676336">
    <property type="component" value="Unassembled WGS sequence"/>
</dbReference>
<name>A0A8S3AUS1_9BILA</name>
<feature type="non-terminal residue" evidence="2">
    <location>
        <position position="1"/>
    </location>
</feature>
<dbReference type="Pfam" id="PF10683">
    <property type="entry name" value="DBD_Tnp_Hermes"/>
    <property type="match status" value="1"/>
</dbReference>
<dbReference type="Gene3D" id="1.10.10.1070">
    <property type="entry name" value="Zinc finger, BED domain-containing"/>
    <property type="match status" value="1"/>
</dbReference>
<evidence type="ECO:0000259" key="1">
    <source>
        <dbReference type="Pfam" id="PF10683"/>
    </source>
</evidence>
<protein>
    <recommendedName>
        <fullName evidence="1">Hermes trasposase DNA-binding domain-containing protein</fullName>
    </recommendedName>
</protein>